<dbReference type="SMART" id="SM01001">
    <property type="entry name" value="AIRC"/>
    <property type="match status" value="1"/>
</dbReference>
<evidence type="ECO:0000313" key="3">
    <source>
        <dbReference type="Proteomes" id="UP000315700"/>
    </source>
</evidence>
<dbReference type="InterPro" id="IPR039476">
    <property type="entry name" value="P2CMN_synthase_LarB"/>
</dbReference>
<dbReference type="InterPro" id="IPR000031">
    <property type="entry name" value="PurE_dom"/>
</dbReference>
<proteinExistence type="predicted"/>
<organism evidence="2 3">
    <name type="scientific">Caulifigura coniformis</name>
    <dbReference type="NCBI Taxonomy" id="2527983"/>
    <lineage>
        <taxon>Bacteria</taxon>
        <taxon>Pseudomonadati</taxon>
        <taxon>Planctomycetota</taxon>
        <taxon>Planctomycetia</taxon>
        <taxon>Planctomycetales</taxon>
        <taxon>Planctomycetaceae</taxon>
        <taxon>Caulifigura</taxon>
    </lineage>
</organism>
<dbReference type="NCBIfam" id="NF033503">
    <property type="entry name" value="LarB"/>
    <property type="match status" value="1"/>
</dbReference>
<dbReference type="InParanoid" id="A0A517SD71"/>
<accession>A0A517SD71</accession>
<dbReference type="SUPFAM" id="SSF52255">
    <property type="entry name" value="N5-CAIR mutase (phosphoribosylaminoimidazole carboxylase, PurE)"/>
    <property type="match status" value="1"/>
</dbReference>
<dbReference type="GO" id="GO:0016787">
    <property type="term" value="F:hydrolase activity"/>
    <property type="evidence" value="ECO:0007669"/>
    <property type="project" value="InterPro"/>
</dbReference>
<dbReference type="GO" id="GO:0006189">
    <property type="term" value="P:'de novo' IMP biosynthetic process"/>
    <property type="evidence" value="ECO:0007669"/>
    <property type="project" value="InterPro"/>
</dbReference>
<gene>
    <name evidence="2" type="ORF">Pan44_20950</name>
</gene>
<dbReference type="AlphaFoldDB" id="A0A517SD71"/>
<keyword evidence="3" id="KW-1185">Reference proteome</keyword>
<sequence>MNSSIPGVTLDLARADRCGYPEVVYGEGKTPEQIIEVFRAQQAAGQACLATRISAPHAEAVLAAFPHAVHHPVARTIRLTSPSSRLAVTPLRDGLEGHKTPAVLVVTAGSSDRPAAEEALETLAWAGAECALITDVGVAGPQRLLKQVDRLSEARVVIVVAGMEGALPSVVGGWLSCPVIAVPTSVGYGTSFGGLTALLGMLNSCAANVAVVNIDAGFKAGYLAALMLRSASPGPQES</sequence>
<protein>
    <submittedName>
        <fullName evidence="2">AIR carboxylase</fullName>
    </submittedName>
</protein>
<evidence type="ECO:0000313" key="2">
    <source>
        <dbReference type="EMBL" id="QDT54068.1"/>
    </source>
</evidence>
<name>A0A517SD71_9PLAN</name>
<feature type="domain" description="PurE" evidence="1">
    <location>
        <begin position="101"/>
        <end position="233"/>
    </location>
</feature>
<dbReference type="EMBL" id="CP036271">
    <property type="protein sequence ID" value="QDT54068.1"/>
    <property type="molecule type" value="Genomic_DNA"/>
</dbReference>
<dbReference type="RefSeq" id="WP_145029805.1">
    <property type="nucleotide sequence ID" value="NZ_CP036271.1"/>
</dbReference>
<dbReference type="Gene3D" id="3.40.50.1970">
    <property type="match status" value="1"/>
</dbReference>
<dbReference type="PANTHER" id="PTHR43064">
    <property type="entry name" value="PHOSPHORIBOSYLAMINOIMIDAZOLE CARBOXYLASE-RELATED"/>
    <property type="match status" value="1"/>
</dbReference>
<dbReference type="Proteomes" id="UP000315700">
    <property type="component" value="Chromosome"/>
</dbReference>
<dbReference type="OrthoDB" id="9782511at2"/>
<dbReference type="KEGG" id="ccos:Pan44_20950"/>
<reference evidence="2 3" key="1">
    <citation type="submission" date="2019-02" db="EMBL/GenBank/DDBJ databases">
        <title>Deep-cultivation of Planctomycetes and their phenomic and genomic characterization uncovers novel biology.</title>
        <authorList>
            <person name="Wiegand S."/>
            <person name="Jogler M."/>
            <person name="Boedeker C."/>
            <person name="Pinto D."/>
            <person name="Vollmers J."/>
            <person name="Rivas-Marin E."/>
            <person name="Kohn T."/>
            <person name="Peeters S.H."/>
            <person name="Heuer A."/>
            <person name="Rast P."/>
            <person name="Oberbeckmann S."/>
            <person name="Bunk B."/>
            <person name="Jeske O."/>
            <person name="Meyerdierks A."/>
            <person name="Storesund J.E."/>
            <person name="Kallscheuer N."/>
            <person name="Luecker S."/>
            <person name="Lage O.M."/>
            <person name="Pohl T."/>
            <person name="Merkel B.J."/>
            <person name="Hornburger P."/>
            <person name="Mueller R.-W."/>
            <person name="Bruemmer F."/>
            <person name="Labrenz M."/>
            <person name="Spormann A.M."/>
            <person name="Op den Camp H."/>
            <person name="Overmann J."/>
            <person name="Amann R."/>
            <person name="Jetten M.S.M."/>
            <person name="Mascher T."/>
            <person name="Medema M.H."/>
            <person name="Devos D.P."/>
            <person name="Kaster A.-K."/>
            <person name="Ovreas L."/>
            <person name="Rohde M."/>
            <person name="Galperin M.Y."/>
            <person name="Jogler C."/>
        </authorList>
    </citation>
    <scope>NUCLEOTIDE SEQUENCE [LARGE SCALE GENOMIC DNA]</scope>
    <source>
        <strain evidence="2 3">Pan44</strain>
    </source>
</reference>
<dbReference type="Pfam" id="PF00731">
    <property type="entry name" value="AIRC"/>
    <property type="match status" value="1"/>
</dbReference>
<evidence type="ECO:0000259" key="1">
    <source>
        <dbReference type="SMART" id="SM01001"/>
    </source>
</evidence>
<dbReference type="PANTHER" id="PTHR43064:SF1">
    <property type="entry name" value="SLL1489 PROTEIN"/>
    <property type="match status" value="1"/>
</dbReference>